<dbReference type="PANTHER" id="PTHR43390:SF1">
    <property type="entry name" value="CHLOROPLAST PROCESSING PEPTIDASE"/>
    <property type="match status" value="1"/>
</dbReference>
<evidence type="ECO:0000256" key="4">
    <source>
        <dbReference type="SAM" id="SignalP"/>
    </source>
</evidence>
<name>A0ABQ6G763_9BACL</name>
<dbReference type="InterPro" id="IPR019533">
    <property type="entry name" value="Peptidase_S26"/>
</dbReference>
<comment type="similarity">
    <text evidence="2 3">Belongs to the peptidase S26 family.</text>
</comment>
<dbReference type="CDD" id="cd06530">
    <property type="entry name" value="S26_SPase_I"/>
    <property type="match status" value="1"/>
</dbReference>
<comment type="catalytic activity">
    <reaction evidence="3">
        <text>Cleavage of hydrophobic, N-terminal signal or leader sequences from secreted and periplasmic proteins.</text>
        <dbReference type="EC" id="3.4.21.89"/>
    </reaction>
</comment>
<dbReference type="EMBL" id="BSSQ01000004">
    <property type="protein sequence ID" value="GLX66824.1"/>
    <property type="molecule type" value="Genomic_DNA"/>
</dbReference>
<keyword evidence="3" id="KW-0645">Protease</keyword>
<feature type="signal peptide" evidence="4">
    <location>
        <begin position="1"/>
        <end position="19"/>
    </location>
</feature>
<feature type="chain" id="PRO_5047125814" description="Signal peptidase I" evidence="4">
    <location>
        <begin position="20"/>
        <end position="288"/>
    </location>
</feature>
<evidence type="ECO:0000313" key="7">
    <source>
        <dbReference type="Proteomes" id="UP001157114"/>
    </source>
</evidence>
<dbReference type="PROSITE" id="PS51257">
    <property type="entry name" value="PROKAR_LIPOPROTEIN"/>
    <property type="match status" value="1"/>
</dbReference>
<dbReference type="RefSeq" id="WP_284237539.1">
    <property type="nucleotide sequence ID" value="NZ_BSSQ01000004.1"/>
</dbReference>
<dbReference type="NCBIfam" id="TIGR02227">
    <property type="entry name" value="sigpep_I_bact"/>
    <property type="match status" value="1"/>
</dbReference>
<evidence type="ECO:0000256" key="2">
    <source>
        <dbReference type="ARBA" id="ARBA00009370"/>
    </source>
</evidence>
<protein>
    <recommendedName>
        <fullName evidence="3">Signal peptidase I</fullName>
        <ecNumber evidence="3">3.4.21.89</ecNumber>
    </recommendedName>
</protein>
<dbReference type="InterPro" id="IPR021598">
    <property type="entry name" value="DUF3221"/>
</dbReference>
<comment type="caution">
    <text evidence="6">The sequence shown here is derived from an EMBL/GenBank/DDBJ whole genome shotgun (WGS) entry which is preliminary data.</text>
</comment>
<evidence type="ECO:0000259" key="5">
    <source>
        <dbReference type="Pfam" id="PF10502"/>
    </source>
</evidence>
<dbReference type="PANTHER" id="PTHR43390">
    <property type="entry name" value="SIGNAL PEPTIDASE I"/>
    <property type="match status" value="1"/>
</dbReference>
<dbReference type="Pfam" id="PF10502">
    <property type="entry name" value="Peptidase_S26"/>
    <property type="match status" value="1"/>
</dbReference>
<organism evidence="6 7">
    <name type="scientific">Paenibacillus glycanilyticus</name>
    <dbReference type="NCBI Taxonomy" id="126569"/>
    <lineage>
        <taxon>Bacteria</taxon>
        <taxon>Bacillati</taxon>
        <taxon>Bacillota</taxon>
        <taxon>Bacilli</taxon>
        <taxon>Bacillales</taxon>
        <taxon>Paenibacillaceae</taxon>
        <taxon>Paenibacillus</taxon>
    </lineage>
</organism>
<accession>A0ABQ6G763</accession>
<dbReference type="InterPro" id="IPR000223">
    <property type="entry name" value="Pept_S26A_signal_pept_1"/>
</dbReference>
<dbReference type="EC" id="3.4.21.89" evidence="3"/>
<keyword evidence="3" id="KW-0378">Hydrolase</keyword>
<dbReference type="SUPFAM" id="SSF51306">
    <property type="entry name" value="LexA/Signal peptidase"/>
    <property type="match status" value="1"/>
</dbReference>
<reference evidence="6 7" key="1">
    <citation type="submission" date="2023-03" db="EMBL/GenBank/DDBJ databases">
        <title>Draft genome sequence of the bacteria which degrade cell wall of Tricholomamatutake.</title>
        <authorList>
            <person name="Konishi Y."/>
            <person name="Fukuta Y."/>
            <person name="Shirasaka N."/>
        </authorList>
    </citation>
    <scope>NUCLEOTIDE SEQUENCE [LARGE SCALE GENOMIC DNA]</scope>
    <source>
        <strain evidence="7">mu1</strain>
    </source>
</reference>
<feature type="domain" description="Peptidase S26" evidence="5">
    <location>
        <begin position="60"/>
        <end position="184"/>
    </location>
</feature>
<dbReference type="Gene3D" id="2.10.109.10">
    <property type="entry name" value="Umud Fragment, subunit A"/>
    <property type="match status" value="1"/>
</dbReference>
<sequence>MGRRLFCILALLLASGCTADTVKDTVTQEKLEIIKSPSATQEKLAVHTDSMLNNTTYNPVAMGNDVYVDKTYYKDQNVARGDIVLYKTGDADFPLDYGRIIGLPEEEVNLKDGRIYINSKKLEAFYASEFSGNKQYENHPTSMRQPVGLEAGQYFVLGDYWQRSFHDSQTIGPIVRSTIVGKVVGWEGPKQAWDYEQGIVVGIEDKEVAIVREITANELRASRTDQIMGDAFPEAIWIVVDHHEEIQALQIGDTVKYELTGKFFGTSPIRAKGMKIERIGNIFEQDKD</sequence>
<keyword evidence="4" id="KW-0732">Signal</keyword>
<evidence type="ECO:0000256" key="1">
    <source>
        <dbReference type="ARBA" id="ARBA00004401"/>
    </source>
</evidence>
<keyword evidence="7" id="KW-1185">Reference proteome</keyword>
<gene>
    <name evidence="6" type="ORF">MU1_11680</name>
</gene>
<proteinExistence type="inferred from homology"/>
<dbReference type="Proteomes" id="UP001157114">
    <property type="component" value="Unassembled WGS sequence"/>
</dbReference>
<comment type="subcellular location">
    <subcellularLocation>
        <location evidence="1">Cell membrane</location>
        <topology evidence="1">Single-pass type II membrane protein</topology>
    </subcellularLocation>
    <subcellularLocation>
        <location evidence="3">Membrane</location>
        <topology evidence="3">Single-pass type II membrane protein</topology>
    </subcellularLocation>
</comment>
<dbReference type="InterPro" id="IPR036286">
    <property type="entry name" value="LexA/Signal_pep-like_sf"/>
</dbReference>
<evidence type="ECO:0000313" key="6">
    <source>
        <dbReference type="EMBL" id="GLX66824.1"/>
    </source>
</evidence>
<dbReference type="Pfam" id="PF11518">
    <property type="entry name" value="DUF3221"/>
    <property type="match status" value="1"/>
</dbReference>
<evidence type="ECO:0000256" key="3">
    <source>
        <dbReference type="RuleBase" id="RU362042"/>
    </source>
</evidence>